<reference evidence="2 3" key="1">
    <citation type="journal article" date="2020" name="Arch. Microbiol.">
        <title>Bradyrhizobium uaiense sp. nov., a new highly efficient cowpea symbiont.</title>
        <authorList>
            <person name="Cabral Michel D."/>
            <person name="Azarias Guimaraes A."/>
            <person name="Martins da Costa E."/>
            <person name="Soares de Carvalho T."/>
            <person name="Balsanelli E."/>
            <person name="Willems A."/>
            <person name="Maltempi de Souza E."/>
            <person name="de Souza Moreira F.M."/>
        </authorList>
    </citation>
    <scope>NUCLEOTIDE SEQUENCE [LARGE SCALE GENOMIC DNA]</scope>
    <source>
        <strain evidence="2 3">UFLA 03-164</strain>
    </source>
</reference>
<dbReference type="Proteomes" id="UP000468531">
    <property type="component" value="Unassembled WGS sequence"/>
</dbReference>
<dbReference type="EMBL" id="VKHP01000132">
    <property type="protein sequence ID" value="NEU99483.1"/>
    <property type="molecule type" value="Genomic_DNA"/>
</dbReference>
<feature type="chain" id="PRO_5026917905" description="BA14K family protein" evidence="1">
    <location>
        <begin position="25"/>
        <end position="78"/>
    </location>
</feature>
<feature type="signal peptide" evidence="1">
    <location>
        <begin position="1"/>
        <end position="24"/>
    </location>
</feature>
<evidence type="ECO:0008006" key="4">
    <source>
        <dbReference type="Google" id="ProtNLM"/>
    </source>
</evidence>
<name>A0A6P1BMP9_9BRAD</name>
<evidence type="ECO:0000313" key="3">
    <source>
        <dbReference type="Proteomes" id="UP000468531"/>
    </source>
</evidence>
<accession>A0A6P1BMP9</accession>
<sequence>MPRILLTALSSVLISTALVQFASAAERHRIKPHRAVTTQAQVPARNLDAYAAWPRATPEGYEGTSNYYRGGYSAPAGH</sequence>
<keyword evidence="1" id="KW-0732">Signal</keyword>
<dbReference type="RefSeq" id="WP_163158728.1">
    <property type="nucleotide sequence ID" value="NZ_VKHP01000132.1"/>
</dbReference>
<dbReference type="AlphaFoldDB" id="A0A6P1BMP9"/>
<keyword evidence="3" id="KW-1185">Reference proteome</keyword>
<gene>
    <name evidence="2" type="ORF">FNJ47_27545</name>
</gene>
<organism evidence="2 3">
    <name type="scientific">Bradyrhizobium uaiense</name>
    <dbReference type="NCBI Taxonomy" id="2594946"/>
    <lineage>
        <taxon>Bacteria</taxon>
        <taxon>Pseudomonadati</taxon>
        <taxon>Pseudomonadota</taxon>
        <taxon>Alphaproteobacteria</taxon>
        <taxon>Hyphomicrobiales</taxon>
        <taxon>Nitrobacteraceae</taxon>
        <taxon>Bradyrhizobium</taxon>
    </lineage>
</organism>
<proteinExistence type="predicted"/>
<evidence type="ECO:0000256" key="1">
    <source>
        <dbReference type="SAM" id="SignalP"/>
    </source>
</evidence>
<evidence type="ECO:0000313" key="2">
    <source>
        <dbReference type="EMBL" id="NEU99483.1"/>
    </source>
</evidence>
<comment type="caution">
    <text evidence="2">The sequence shown here is derived from an EMBL/GenBank/DDBJ whole genome shotgun (WGS) entry which is preliminary data.</text>
</comment>
<protein>
    <recommendedName>
        <fullName evidence="4">BA14K family protein</fullName>
    </recommendedName>
</protein>